<dbReference type="AlphaFoldDB" id="A0A023FT33"/>
<keyword evidence="1" id="KW-0732">Signal</keyword>
<protein>
    <submittedName>
        <fullName evidence="2">Putative secreted protein</fullName>
    </submittedName>
</protein>
<feature type="signal peptide" evidence="1">
    <location>
        <begin position="1"/>
        <end position="22"/>
    </location>
</feature>
<evidence type="ECO:0000256" key="1">
    <source>
        <dbReference type="SAM" id="SignalP"/>
    </source>
</evidence>
<proteinExistence type="evidence at transcript level"/>
<dbReference type="GO" id="GO:0004867">
    <property type="term" value="F:serine-type endopeptidase inhibitor activity"/>
    <property type="evidence" value="ECO:0007669"/>
    <property type="project" value="InterPro"/>
</dbReference>
<evidence type="ECO:0000313" key="2">
    <source>
        <dbReference type="EMBL" id="JAC23865.1"/>
    </source>
</evidence>
<dbReference type="Gene3D" id="4.10.410.10">
    <property type="entry name" value="Pancreatic trypsin inhibitor Kunitz domain"/>
    <property type="match status" value="1"/>
</dbReference>
<dbReference type="SUPFAM" id="SSF57362">
    <property type="entry name" value="BPTI-like"/>
    <property type="match status" value="1"/>
</dbReference>
<name>A0A023FT33_AMBCJ</name>
<feature type="chain" id="PRO_5001521296" evidence="1">
    <location>
        <begin position="23"/>
        <end position="140"/>
    </location>
</feature>
<organism evidence="2">
    <name type="scientific">Amblyomma cajennense</name>
    <name type="common">Cayenne tick</name>
    <name type="synonym">Acarus cajennensis</name>
    <dbReference type="NCBI Taxonomy" id="34607"/>
    <lineage>
        <taxon>Eukaryota</taxon>
        <taxon>Metazoa</taxon>
        <taxon>Ecdysozoa</taxon>
        <taxon>Arthropoda</taxon>
        <taxon>Chelicerata</taxon>
        <taxon>Arachnida</taxon>
        <taxon>Acari</taxon>
        <taxon>Parasitiformes</taxon>
        <taxon>Ixodida</taxon>
        <taxon>Ixodoidea</taxon>
        <taxon>Ixodidae</taxon>
        <taxon>Amblyomminae</taxon>
        <taxon>Amblyomma</taxon>
    </lineage>
</organism>
<dbReference type="EMBL" id="GBBK01000617">
    <property type="protein sequence ID" value="JAC23865.1"/>
    <property type="molecule type" value="mRNA"/>
</dbReference>
<sequence length="140" mass="16015">MRSLSSLSLLAFIAGTLVLVAAARQGKRVRVMTPNPDEFVGFGEECRPKSNGSCSYRLACDCEPKPADYIRETRYFYSPEHKKCFISKLQLGDGCNSFKTLQECSDSCERRRPKIKRVIRKRKTEAEHHSFPYSCNLLQE</sequence>
<reference evidence="2" key="1">
    <citation type="submission" date="2014-03" db="EMBL/GenBank/DDBJ databases">
        <title>The sialotranscriptome of Amblyomma triste, Amblyomma parvum and Amblyomma cajennense ticks, uncovered by 454-based RNA-seq.</title>
        <authorList>
            <person name="Garcia G.R."/>
            <person name="Gardinassi L.G."/>
            <person name="Ribeiro J.M."/>
            <person name="Anatriello E."/>
            <person name="Ferreira B.R."/>
            <person name="Moreira H.N."/>
            <person name="Mafra C."/>
            <person name="Olegario M.M."/>
            <person name="Szabo P.J."/>
            <person name="Miranda-Santos I.K."/>
            <person name="Maruyama S.R."/>
        </authorList>
    </citation>
    <scope>NUCLEOTIDE SEQUENCE</scope>
    <source>
        <strain evidence="2">Uberlandia</strain>
        <tissue evidence="2">Salivary glands</tissue>
    </source>
</reference>
<accession>A0A023FT33</accession>
<dbReference type="InterPro" id="IPR036880">
    <property type="entry name" value="Kunitz_BPTI_sf"/>
</dbReference>